<keyword evidence="3" id="KW-0731">Sigma factor</keyword>
<evidence type="ECO:0000256" key="3">
    <source>
        <dbReference type="ARBA" id="ARBA00023082"/>
    </source>
</evidence>
<evidence type="ECO:0000259" key="5">
    <source>
        <dbReference type="Pfam" id="PF04542"/>
    </source>
</evidence>
<dbReference type="Pfam" id="PF08281">
    <property type="entry name" value="Sigma70_r4_2"/>
    <property type="match status" value="1"/>
</dbReference>
<dbReference type="NCBIfam" id="TIGR02937">
    <property type="entry name" value="sigma70-ECF"/>
    <property type="match status" value="1"/>
</dbReference>
<gene>
    <name evidence="7" type="ORF">EPA93_46580</name>
</gene>
<dbReference type="InterPro" id="IPR039425">
    <property type="entry name" value="RNA_pol_sigma-70-like"/>
</dbReference>
<dbReference type="EMBL" id="CP035758">
    <property type="protein sequence ID" value="QBD83037.1"/>
    <property type="molecule type" value="Genomic_DNA"/>
</dbReference>
<dbReference type="CDD" id="cd06171">
    <property type="entry name" value="Sigma70_r4"/>
    <property type="match status" value="1"/>
</dbReference>
<dbReference type="InterPro" id="IPR013325">
    <property type="entry name" value="RNA_pol_sigma_r2"/>
</dbReference>
<evidence type="ECO:0000256" key="1">
    <source>
        <dbReference type="ARBA" id="ARBA00010641"/>
    </source>
</evidence>
<organism evidence="7 8">
    <name type="scientific">Ktedonosporobacter rubrisoli</name>
    <dbReference type="NCBI Taxonomy" id="2509675"/>
    <lineage>
        <taxon>Bacteria</taxon>
        <taxon>Bacillati</taxon>
        <taxon>Chloroflexota</taxon>
        <taxon>Ktedonobacteria</taxon>
        <taxon>Ktedonobacterales</taxon>
        <taxon>Ktedonosporobacteraceae</taxon>
        <taxon>Ktedonosporobacter</taxon>
    </lineage>
</organism>
<keyword evidence="8" id="KW-1185">Reference proteome</keyword>
<protein>
    <submittedName>
        <fullName evidence="7">RNA polymerase sigma factor</fullName>
    </submittedName>
</protein>
<feature type="domain" description="RNA polymerase sigma factor 70 region 4 type 2" evidence="6">
    <location>
        <begin position="128"/>
        <end position="181"/>
    </location>
</feature>
<dbReference type="RefSeq" id="WP_129894105.1">
    <property type="nucleotide sequence ID" value="NZ_CP035758.1"/>
</dbReference>
<evidence type="ECO:0000313" key="7">
    <source>
        <dbReference type="EMBL" id="QBD83037.1"/>
    </source>
</evidence>
<reference evidence="7 8" key="1">
    <citation type="submission" date="2019-01" db="EMBL/GenBank/DDBJ databases">
        <title>Ktedonosporobacter rubrisoli SCAWS-G2.</title>
        <authorList>
            <person name="Huang Y."/>
            <person name="Yan B."/>
        </authorList>
    </citation>
    <scope>NUCLEOTIDE SEQUENCE [LARGE SCALE GENOMIC DNA]</scope>
    <source>
        <strain evidence="7 8">SCAWS-G2</strain>
    </source>
</reference>
<comment type="similarity">
    <text evidence="1">Belongs to the sigma-70 factor family. ECF subfamily.</text>
</comment>
<dbReference type="InterPro" id="IPR013324">
    <property type="entry name" value="RNA_pol_sigma_r3/r4-like"/>
</dbReference>
<dbReference type="PANTHER" id="PTHR43133:SF25">
    <property type="entry name" value="RNA POLYMERASE SIGMA FACTOR RFAY-RELATED"/>
    <property type="match status" value="1"/>
</dbReference>
<evidence type="ECO:0000256" key="2">
    <source>
        <dbReference type="ARBA" id="ARBA00023015"/>
    </source>
</evidence>
<dbReference type="Gene3D" id="1.10.1740.10">
    <property type="match status" value="1"/>
</dbReference>
<dbReference type="GO" id="GO:0016987">
    <property type="term" value="F:sigma factor activity"/>
    <property type="evidence" value="ECO:0007669"/>
    <property type="project" value="UniProtKB-KW"/>
</dbReference>
<dbReference type="Pfam" id="PF04542">
    <property type="entry name" value="Sigma70_r2"/>
    <property type="match status" value="1"/>
</dbReference>
<evidence type="ECO:0000259" key="6">
    <source>
        <dbReference type="Pfam" id="PF08281"/>
    </source>
</evidence>
<dbReference type="OrthoDB" id="9797134at2"/>
<evidence type="ECO:0000313" key="8">
    <source>
        <dbReference type="Proteomes" id="UP000290365"/>
    </source>
</evidence>
<keyword evidence="4" id="KW-0804">Transcription</keyword>
<dbReference type="GO" id="GO:0006352">
    <property type="term" value="P:DNA-templated transcription initiation"/>
    <property type="evidence" value="ECO:0007669"/>
    <property type="project" value="InterPro"/>
</dbReference>
<dbReference type="Proteomes" id="UP000290365">
    <property type="component" value="Chromosome"/>
</dbReference>
<keyword evidence="2" id="KW-0805">Transcription regulation</keyword>
<dbReference type="KEGG" id="kbs:EPA93_46580"/>
<dbReference type="InterPro" id="IPR014284">
    <property type="entry name" value="RNA_pol_sigma-70_dom"/>
</dbReference>
<dbReference type="SUPFAM" id="SSF88659">
    <property type="entry name" value="Sigma3 and sigma4 domains of RNA polymerase sigma factors"/>
    <property type="match status" value="1"/>
</dbReference>
<name>A0A4P6K423_KTERU</name>
<dbReference type="PANTHER" id="PTHR43133">
    <property type="entry name" value="RNA POLYMERASE ECF-TYPE SIGMA FACTO"/>
    <property type="match status" value="1"/>
</dbReference>
<proteinExistence type="inferred from homology"/>
<evidence type="ECO:0000256" key="4">
    <source>
        <dbReference type="ARBA" id="ARBA00023163"/>
    </source>
</evidence>
<dbReference type="Gene3D" id="1.10.10.10">
    <property type="entry name" value="Winged helix-like DNA-binding domain superfamily/Winged helix DNA-binding domain"/>
    <property type="match status" value="1"/>
</dbReference>
<dbReference type="InterPro" id="IPR013249">
    <property type="entry name" value="RNA_pol_sigma70_r4_t2"/>
</dbReference>
<dbReference type="SUPFAM" id="SSF88946">
    <property type="entry name" value="Sigma2 domain of RNA polymerase sigma factors"/>
    <property type="match status" value="1"/>
</dbReference>
<dbReference type="AlphaFoldDB" id="A0A4P6K423"/>
<accession>A0A4P6K423</accession>
<dbReference type="InterPro" id="IPR007627">
    <property type="entry name" value="RNA_pol_sigma70_r2"/>
</dbReference>
<feature type="domain" description="RNA polymerase sigma-70 region 2" evidence="5">
    <location>
        <begin position="27"/>
        <end position="93"/>
    </location>
</feature>
<dbReference type="GO" id="GO:0003677">
    <property type="term" value="F:DNA binding"/>
    <property type="evidence" value="ECO:0007669"/>
    <property type="project" value="InterPro"/>
</dbReference>
<sequence length="208" mass="24851">MEQRDQELVRLLAIDLRGHFKQVVGLYQHCLYTFAYRLTGSFQDAEDIVQECFISAYVSLENYPPHRIQELKLRPWLYKVLLNIYTHHTRKARLHLVSLNLSDDSPELNIEDREEERPEVLFENQECRRELMELLTRLPERYRVAVTCYYLEHLTYQEMADLLDQPVGTVKSTVSRGVRHLRAMLEVAKEGEERKYTWSKIRFSSQKM</sequence>
<dbReference type="InterPro" id="IPR036388">
    <property type="entry name" value="WH-like_DNA-bd_sf"/>
</dbReference>